<dbReference type="Proteomes" id="UP001056756">
    <property type="component" value="Chromosome"/>
</dbReference>
<accession>A0A9J6ZAT9</accession>
<evidence type="ECO:0000313" key="3">
    <source>
        <dbReference type="Proteomes" id="UP001056756"/>
    </source>
</evidence>
<protein>
    <recommendedName>
        <fullName evidence="4">DUF5668 domain-containing protein</fullName>
    </recommendedName>
</protein>
<feature type="transmembrane region" description="Helical" evidence="1">
    <location>
        <begin position="7"/>
        <end position="26"/>
    </location>
</feature>
<keyword evidence="1" id="KW-1133">Transmembrane helix</keyword>
<keyword evidence="1" id="KW-0812">Transmembrane</keyword>
<feature type="transmembrane region" description="Helical" evidence="1">
    <location>
        <begin position="57"/>
        <end position="79"/>
    </location>
</feature>
<reference evidence="2" key="1">
    <citation type="submission" date="2022-05" db="EMBL/GenBank/DDBJ databases">
        <title>Novel bacterial taxa in a minimal lignocellulolytic consortium and its capacity to transform plastics disclosed by genome-resolved metagenomics.</title>
        <authorList>
            <person name="Rodriguez C.A.D."/>
            <person name="Diaz-Garcia L."/>
            <person name="Herrera K."/>
            <person name="Tarazona N.A."/>
            <person name="Sproer C."/>
            <person name="Overmann J."/>
            <person name="Jimenez D.J."/>
        </authorList>
    </citation>
    <scope>NUCLEOTIDE SEQUENCE</scope>
    <source>
        <strain evidence="2">MAG5</strain>
    </source>
</reference>
<feature type="transmembrane region" description="Helical" evidence="1">
    <location>
        <begin position="111"/>
        <end position="129"/>
    </location>
</feature>
<evidence type="ECO:0000256" key="1">
    <source>
        <dbReference type="SAM" id="Phobius"/>
    </source>
</evidence>
<evidence type="ECO:0008006" key="4">
    <source>
        <dbReference type="Google" id="ProtNLM"/>
    </source>
</evidence>
<feature type="transmembrane region" description="Helical" evidence="1">
    <location>
        <begin position="135"/>
        <end position="154"/>
    </location>
</feature>
<dbReference type="AlphaFoldDB" id="A0A9J6ZAT9"/>
<gene>
    <name evidence="2" type="ORF">NAG76_15110</name>
</gene>
<dbReference type="EMBL" id="CP097899">
    <property type="protein sequence ID" value="URN93159.1"/>
    <property type="molecule type" value="Genomic_DNA"/>
</dbReference>
<name>A0A9J6ZAT9_9BACL</name>
<keyword evidence="1" id="KW-0472">Membrane</keyword>
<evidence type="ECO:0000313" key="2">
    <source>
        <dbReference type="EMBL" id="URN93159.1"/>
    </source>
</evidence>
<sequence>MNNKYSAGIILLLAGLVILLGKWGVFSFLGSIFWPILVLIPGILIHVLYFGRVLPAITLVPGGMMVVYAILFIFCNALGWSNLRYLWPLFIFGVALGMYEYYLFGSPKQRYIKTAAIGLGAASIVGLLLVALWGWGIYVIALLCVGAGLYLMLVSRKRR</sequence>
<dbReference type="KEGG" id="plig:NAG76_15110"/>
<organism evidence="2 3">
    <name type="scientific">Candidatus Pristimantibacillus lignocellulolyticus</name>
    <dbReference type="NCBI Taxonomy" id="2994561"/>
    <lineage>
        <taxon>Bacteria</taxon>
        <taxon>Bacillati</taxon>
        <taxon>Bacillota</taxon>
        <taxon>Bacilli</taxon>
        <taxon>Bacillales</taxon>
        <taxon>Paenibacillaceae</taxon>
        <taxon>Candidatus Pristimantibacillus</taxon>
    </lineage>
</organism>
<feature type="transmembrane region" description="Helical" evidence="1">
    <location>
        <begin position="85"/>
        <end position="104"/>
    </location>
</feature>
<proteinExistence type="predicted"/>
<feature type="transmembrane region" description="Helical" evidence="1">
    <location>
        <begin position="32"/>
        <end position="50"/>
    </location>
</feature>